<dbReference type="SUPFAM" id="SSF55729">
    <property type="entry name" value="Acyl-CoA N-acyltransferases (Nat)"/>
    <property type="match status" value="1"/>
</dbReference>
<organism evidence="6 7">
    <name type="scientific">Didymella exigua CBS 183.55</name>
    <dbReference type="NCBI Taxonomy" id="1150837"/>
    <lineage>
        <taxon>Eukaryota</taxon>
        <taxon>Fungi</taxon>
        <taxon>Dikarya</taxon>
        <taxon>Ascomycota</taxon>
        <taxon>Pezizomycotina</taxon>
        <taxon>Dothideomycetes</taxon>
        <taxon>Pleosporomycetidae</taxon>
        <taxon>Pleosporales</taxon>
        <taxon>Pleosporineae</taxon>
        <taxon>Didymellaceae</taxon>
        <taxon>Didymella</taxon>
    </lineage>
</organism>
<keyword evidence="2 6" id="KW-0012">Acyltransferase</keyword>
<evidence type="ECO:0000256" key="4">
    <source>
        <dbReference type="SAM" id="MobiDB-lite"/>
    </source>
</evidence>
<evidence type="ECO:0000313" key="7">
    <source>
        <dbReference type="Proteomes" id="UP000800082"/>
    </source>
</evidence>
<dbReference type="GeneID" id="54355680"/>
<dbReference type="InterPro" id="IPR000182">
    <property type="entry name" value="GNAT_dom"/>
</dbReference>
<evidence type="ECO:0000256" key="1">
    <source>
        <dbReference type="ARBA" id="ARBA00022679"/>
    </source>
</evidence>
<accession>A0A6A5RPH4</accession>
<evidence type="ECO:0000256" key="2">
    <source>
        <dbReference type="ARBA" id="ARBA00023315"/>
    </source>
</evidence>
<feature type="domain" description="N-acetyltransferase" evidence="5">
    <location>
        <begin position="45"/>
        <end position="220"/>
    </location>
</feature>
<evidence type="ECO:0000313" key="6">
    <source>
        <dbReference type="EMBL" id="KAF1929048.1"/>
    </source>
</evidence>
<gene>
    <name evidence="6" type="ORF">M421DRAFT_92155</name>
</gene>
<reference evidence="6" key="1">
    <citation type="journal article" date="2020" name="Stud. Mycol.">
        <title>101 Dothideomycetes genomes: a test case for predicting lifestyles and emergence of pathogens.</title>
        <authorList>
            <person name="Haridas S."/>
            <person name="Albert R."/>
            <person name="Binder M."/>
            <person name="Bloem J."/>
            <person name="Labutti K."/>
            <person name="Salamov A."/>
            <person name="Andreopoulos B."/>
            <person name="Baker S."/>
            <person name="Barry K."/>
            <person name="Bills G."/>
            <person name="Bluhm B."/>
            <person name="Cannon C."/>
            <person name="Castanera R."/>
            <person name="Culley D."/>
            <person name="Daum C."/>
            <person name="Ezra D."/>
            <person name="Gonzalez J."/>
            <person name="Henrissat B."/>
            <person name="Kuo A."/>
            <person name="Liang C."/>
            <person name="Lipzen A."/>
            <person name="Lutzoni F."/>
            <person name="Magnuson J."/>
            <person name="Mondo S."/>
            <person name="Nolan M."/>
            <person name="Ohm R."/>
            <person name="Pangilinan J."/>
            <person name="Park H.-J."/>
            <person name="Ramirez L."/>
            <person name="Alfaro M."/>
            <person name="Sun H."/>
            <person name="Tritt A."/>
            <person name="Yoshinaga Y."/>
            <person name="Zwiers L.-H."/>
            <person name="Turgeon B."/>
            <person name="Goodwin S."/>
            <person name="Spatafora J."/>
            <person name="Crous P."/>
            <person name="Grigoriev I."/>
        </authorList>
    </citation>
    <scope>NUCLEOTIDE SEQUENCE</scope>
    <source>
        <strain evidence="6">CBS 183.55</strain>
    </source>
</reference>
<sequence length="232" mass="25540">MAAQPTPAHPAAMTAQVSPQADPQTTTATTTASPLPKPIFTAPRLLVRPLHPQDAPSMSRHADNPKVTEYMSLGFPSPYTLEAAHDWINMNLAPPILNWAICLSSSPETVVGGCGLKPGVDVQSHCAEIGYWIGEEHWGKGLITEMLRALTDWVFRSPHSLLAGEQGKRWTRLWGGIFQENKGSMRCFEKCGYVREGVLRGAVEKHGEASDMVVYGLLKHEWEMELLKTTVI</sequence>
<proteinExistence type="inferred from homology"/>
<keyword evidence="7" id="KW-1185">Reference proteome</keyword>
<dbReference type="PANTHER" id="PTHR43792">
    <property type="entry name" value="GNAT FAMILY, PUTATIVE (AFU_ORTHOLOGUE AFUA_3G00765)-RELATED-RELATED"/>
    <property type="match status" value="1"/>
</dbReference>
<comment type="similarity">
    <text evidence="3">Belongs to the acetyltransferase family. RimJ subfamily.</text>
</comment>
<evidence type="ECO:0000256" key="3">
    <source>
        <dbReference type="ARBA" id="ARBA00038502"/>
    </source>
</evidence>
<dbReference type="GO" id="GO:0016747">
    <property type="term" value="F:acyltransferase activity, transferring groups other than amino-acyl groups"/>
    <property type="evidence" value="ECO:0007669"/>
    <property type="project" value="InterPro"/>
</dbReference>
<protein>
    <submittedName>
        <fullName evidence="6">Acyl-CoA N-acyltransferase</fullName>
    </submittedName>
</protein>
<dbReference type="EMBL" id="ML978967">
    <property type="protein sequence ID" value="KAF1929048.1"/>
    <property type="molecule type" value="Genomic_DNA"/>
</dbReference>
<dbReference type="PROSITE" id="PS51186">
    <property type="entry name" value="GNAT"/>
    <property type="match status" value="1"/>
</dbReference>
<dbReference type="AlphaFoldDB" id="A0A6A5RPH4"/>
<evidence type="ECO:0000259" key="5">
    <source>
        <dbReference type="PROSITE" id="PS51186"/>
    </source>
</evidence>
<dbReference type="Proteomes" id="UP000800082">
    <property type="component" value="Unassembled WGS sequence"/>
</dbReference>
<dbReference type="OrthoDB" id="630895at2759"/>
<dbReference type="InterPro" id="IPR051531">
    <property type="entry name" value="N-acetyltransferase"/>
</dbReference>
<name>A0A6A5RPH4_9PLEO</name>
<dbReference type="Gene3D" id="3.40.630.30">
    <property type="match status" value="1"/>
</dbReference>
<feature type="region of interest" description="Disordered" evidence="4">
    <location>
        <begin position="1"/>
        <end position="37"/>
    </location>
</feature>
<dbReference type="RefSeq" id="XP_033449296.1">
    <property type="nucleotide sequence ID" value="XM_033598013.1"/>
</dbReference>
<dbReference type="PANTHER" id="PTHR43792:SF8">
    <property type="entry name" value="[RIBOSOMAL PROTEIN US5]-ALANINE N-ACETYLTRANSFERASE"/>
    <property type="match status" value="1"/>
</dbReference>
<feature type="compositionally biased region" description="Polar residues" evidence="4">
    <location>
        <begin position="15"/>
        <end position="24"/>
    </location>
</feature>
<dbReference type="Pfam" id="PF13302">
    <property type="entry name" value="Acetyltransf_3"/>
    <property type="match status" value="1"/>
</dbReference>
<keyword evidence="1 6" id="KW-0808">Transferase</keyword>
<dbReference type="InterPro" id="IPR016181">
    <property type="entry name" value="Acyl_CoA_acyltransferase"/>
</dbReference>